<feature type="chain" id="PRO_5003511951" description="POTRA domain-containing protein" evidence="1">
    <location>
        <begin position="21"/>
        <end position="427"/>
    </location>
</feature>
<dbReference type="Gene3D" id="3.10.20.310">
    <property type="entry name" value="membrane protein fhac"/>
    <property type="match status" value="2"/>
</dbReference>
<dbReference type="Pfam" id="PF07244">
    <property type="entry name" value="POTRA"/>
    <property type="match status" value="1"/>
</dbReference>
<organism evidence="3 4">
    <name type="scientific">Granulicella mallensis (strain ATCC BAA-1857 / DSM 23137 / MP5ACTX8)</name>
    <dbReference type="NCBI Taxonomy" id="682795"/>
    <lineage>
        <taxon>Bacteria</taxon>
        <taxon>Pseudomonadati</taxon>
        <taxon>Acidobacteriota</taxon>
        <taxon>Terriglobia</taxon>
        <taxon>Terriglobales</taxon>
        <taxon>Acidobacteriaceae</taxon>
        <taxon>Granulicella</taxon>
    </lineage>
</organism>
<dbReference type="STRING" id="682795.AciX8_0692"/>
<dbReference type="RefSeq" id="WP_014263926.1">
    <property type="nucleotide sequence ID" value="NC_016631.1"/>
</dbReference>
<dbReference type="KEGG" id="gma:AciX8_0692"/>
<dbReference type="InterPro" id="IPR010827">
    <property type="entry name" value="BamA/TamA_POTRA"/>
</dbReference>
<reference evidence="3 4" key="1">
    <citation type="submission" date="2011-11" db="EMBL/GenBank/DDBJ databases">
        <title>Complete sequence of Granulicella mallensis MP5ACTX8.</title>
        <authorList>
            <consortium name="US DOE Joint Genome Institute"/>
            <person name="Lucas S."/>
            <person name="Copeland A."/>
            <person name="Lapidus A."/>
            <person name="Cheng J.-F."/>
            <person name="Goodwin L."/>
            <person name="Pitluck S."/>
            <person name="Peters L."/>
            <person name="Lu M."/>
            <person name="Detter J.C."/>
            <person name="Han C."/>
            <person name="Tapia R."/>
            <person name="Land M."/>
            <person name="Hauser L."/>
            <person name="Kyrpides N."/>
            <person name="Ivanova N."/>
            <person name="Mikhailova N."/>
            <person name="Pagani I."/>
            <person name="Rawat S."/>
            <person name="Mannisto M."/>
            <person name="Haggblom M."/>
            <person name="Woyke T."/>
        </authorList>
    </citation>
    <scope>NUCLEOTIDE SEQUENCE [LARGE SCALE GENOMIC DNA]</scope>
    <source>
        <strain evidence="4">ATCC BAA-1857 / DSM 23137 / MP5ACTX8</strain>
    </source>
</reference>
<dbReference type="GO" id="GO:0019867">
    <property type="term" value="C:outer membrane"/>
    <property type="evidence" value="ECO:0007669"/>
    <property type="project" value="InterPro"/>
</dbReference>
<keyword evidence="1" id="KW-0732">Signal</keyword>
<dbReference type="Proteomes" id="UP000007113">
    <property type="component" value="Chromosome"/>
</dbReference>
<evidence type="ECO:0000313" key="3">
    <source>
        <dbReference type="EMBL" id="AEU35042.1"/>
    </source>
</evidence>
<feature type="signal peptide" evidence="1">
    <location>
        <begin position="1"/>
        <end position="20"/>
    </location>
</feature>
<gene>
    <name evidence="3" type="ordered locus">AciX8_0692</name>
</gene>
<evidence type="ECO:0000313" key="4">
    <source>
        <dbReference type="Proteomes" id="UP000007113"/>
    </source>
</evidence>
<evidence type="ECO:0000256" key="1">
    <source>
        <dbReference type="SAM" id="SignalP"/>
    </source>
</evidence>
<sequence precursor="true">MLRFSLTAAVLLLASVPACAQYTIDKVVFHGGAPYTDTELLGASGLQPGQMLAHDSLAQAAQHLLDTGLFDDAEISLSGQGKARTVLLSLKPMPAAKLIPASFENFVWFTPEELGSGIHSRVPLYRGTFSDAGNFADTVQTALQQMLAAKGITATVSHVTVEPTTQHPQRVVDFKVEQPSVRLTSVALTGAPSDVSAEALKRYQARLAGMAYNEGLSGTTVEDRLLSPWLNLGYVTARLDGIQRTPSATAEGIGVTYTAHLETGAVYTVAGLTWTASPVYSDADFARDTKLHAGQVAASRLLDTTEAPILIAYRSQGYLDAYLDPAPKLDDTAHTVTYTLHVIPGEQYHLKSVTPLNLSPDAQKEFDSGWRMKPGDLYNEHYVQTFINNNTALQHLATYSASFQASADPQTHLVDLTITFVRGAGAR</sequence>
<dbReference type="HOGENOM" id="CLU_642160_0_0_0"/>
<dbReference type="EMBL" id="CP003130">
    <property type="protein sequence ID" value="AEU35042.1"/>
    <property type="molecule type" value="Genomic_DNA"/>
</dbReference>
<dbReference type="AlphaFoldDB" id="G8NRS9"/>
<protein>
    <recommendedName>
        <fullName evidence="2">POTRA domain-containing protein</fullName>
    </recommendedName>
</protein>
<name>G8NRS9_GRAMM</name>
<feature type="domain" description="POTRA" evidence="2">
    <location>
        <begin position="22"/>
        <end position="81"/>
    </location>
</feature>
<accession>G8NRS9</accession>
<evidence type="ECO:0000259" key="2">
    <source>
        <dbReference type="Pfam" id="PF07244"/>
    </source>
</evidence>
<proteinExistence type="predicted"/>
<dbReference type="OrthoDB" id="102773at2"/>
<keyword evidence="4" id="KW-1185">Reference proteome</keyword>
<dbReference type="eggNOG" id="COG4775">
    <property type="taxonomic scope" value="Bacteria"/>
</dbReference>